<dbReference type="Proteomes" id="UP000288805">
    <property type="component" value="Unassembled WGS sequence"/>
</dbReference>
<evidence type="ECO:0000313" key="3">
    <source>
        <dbReference type="Proteomes" id="UP000288805"/>
    </source>
</evidence>
<name>A0A438CTW8_VITVI</name>
<dbReference type="InterPro" id="IPR053134">
    <property type="entry name" value="RNA-dir_DNA_polymerase"/>
</dbReference>
<dbReference type="InterPro" id="IPR000477">
    <property type="entry name" value="RT_dom"/>
</dbReference>
<dbReference type="EMBL" id="QGNW01001998">
    <property type="protein sequence ID" value="RVW26641.1"/>
    <property type="molecule type" value="Genomic_DNA"/>
</dbReference>
<dbReference type="PANTHER" id="PTHR24559:SF444">
    <property type="entry name" value="REVERSE TRANSCRIPTASE DOMAIN-CONTAINING PROTEIN"/>
    <property type="match status" value="1"/>
</dbReference>
<feature type="domain" description="Reverse transcriptase" evidence="1">
    <location>
        <begin position="90"/>
        <end position="160"/>
    </location>
</feature>
<organism evidence="2 3">
    <name type="scientific">Vitis vinifera</name>
    <name type="common">Grape</name>
    <dbReference type="NCBI Taxonomy" id="29760"/>
    <lineage>
        <taxon>Eukaryota</taxon>
        <taxon>Viridiplantae</taxon>
        <taxon>Streptophyta</taxon>
        <taxon>Embryophyta</taxon>
        <taxon>Tracheophyta</taxon>
        <taxon>Spermatophyta</taxon>
        <taxon>Magnoliopsida</taxon>
        <taxon>eudicotyledons</taxon>
        <taxon>Gunneridae</taxon>
        <taxon>Pentapetalae</taxon>
        <taxon>rosids</taxon>
        <taxon>Vitales</taxon>
        <taxon>Vitaceae</taxon>
        <taxon>Viteae</taxon>
        <taxon>Vitis</taxon>
    </lineage>
</organism>
<gene>
    <name evidence="2" type="ORF">CK203_096518</name>
</gene>
<dbReference type="PANTHER" id="PTHR24559">
    <property type="entry name" value="TRANSPOSON TY3-I GAG-POL POLYPROTEIN"/>
    <property type="match status" value="1"/>
</dbReference>
<dbReference type="InterPro" id="IPR043128">
    <property type="entry name" value="Rev_trsase/Diguanyl_cyclase"/>
</dbReference>
<dbReference type="Pfam" id="PF00078">
    <property type="entry name" value="RVT_1"/>
    <property type="match status" value="1"/>
</dbReference>
<evidence type="ECO:0000259" key="1">
    <source>
        <dbReference type="Pfam" id="PF00078"/>
    </source>
</evidence>
<proteinExistence type="predicted"/>
<dbReference type="Gene3D" id="3.30.70.270">
    <property type="match status" value="1"/>
</dbReference>
<dbReference type="InterPro" id="IPR043502">
    <property type="entry name" value="DNA/RNA_pol_sf"/>
</dbReference>
<reference evidence="2 3" key="1">
    <citation type="journal article" date="2018" name="PLoS Genet.">
        <title>Population sequencing reveals clonal diversity and ancestral inbreeding in the grapevine cultivar Chardonnay.</title>
        <authorList>
            <person name="Roach M.J."/>
            <person name="Johnson D.L."/>
            <person name="Bohlmann J."/>
            <person name="van Vuuren H.J."/>
            <person name="Jones S.J."/>
            <person name="Pretorius I.S."/>
            <person name="Schmidt S.A."/>
            <person name="Borneman A.R."/>
        </authorList>
    </citation>
    <scope>NUCLEOTIDE SEQUENCE [LARGE SCALE GENOMIC DNA]</scope>
    <source>
        <strain evidence="3">cv. Chardonnay</strain>
        <tissue evidence="2">Leaf</tissue>
    </source>
</reference>
<sequence>MSAYKQMGYSLSALENPGIVLSSFNEATIIYLGDVILPIQVDLVTLNVRFFVVEDLSPYNAIMRQSWLHKMKPMSSFYHHMASYLQRPGATYQRLMTHIFKPLISRTVKVYIDDIIIKSKTHLEHLLHFKEALYLIRKYGMKLNPIKCVFRVSVGRFLGFMHASQISADPSSTHSKEQRFLARRMNVGMPLKPSRDEASRTLGGGIGLTLQSPTGKQIEQVVCSQLSKVQ</sequence>
<comment type="caution">
    <text evidence="2">The sequence shown here is derived from an EMBL/GenBank/DDBJ whole genome shotgun (WGS) entry which is preliminary data.</text>
</comment>
<accession>A0A438CTW8</accession>
<protein>
    <recommendedName>
        <fullName evidence="1">Reverse transcriptase domain-containing protein</fullName>
    </recommendedName>
</protein>
<dbReference type="CDD" id="cd01647">
    <property type="entry name" value="RT_LTR"/>
    <property type="match status" value="1"/>
</dbReference>
<dbReference type="AlphaFoldDB" id="A0A438CTW8"/>
<evidence type="ECO:0000313" key="2">
    <source>
        <dbReference type="EMBL" id="RVW26641.1"/>
    </source>
</evidence>
<dbReference type="SUPFAM" id="SSF56672">
    <property type="entry name" value="DNA/RNA polymerases"/>
    <property type="match status" value="1"/>
</dbReference>